<sequence>MSPAPPPFSLRHPLRWWRERVRRWWQARLPLSDQLTLTQRNVYILPTRPGLMLCATLLVLLVASVNYQLNLGYLLTFLLAGCALAGMHIGHATLRGLQLQLLPPAAQFCGTPLHLDVQLHNSRRATRHGIGMSLAGQSDWAWVDVPGQSQSALQLAFLPTTRGLQPAPVLNLETRFPLGTFRVWAVWRPAAQLLVYPQPEANPPSLPPGEPRSGPSGHTAHSGSGQDFDTVRAYRRGDRLKQVVWKKAATALATGSEALVSRDSEHQQPAELWLDQRALGGLPLEAQLSRLCAWVLMAEQQGLDYGLRLHGQEIACDQGESHQQRCLEALALC</sequence>
<keyword evidence="4" id="KW-1185">Reference proteome</keyword>
<dbReference type="PANTHER" id="PTHR34351">
    <property type="entry name" value="SLR1927 PROTEIN-RELATED"/>
    <property type="match status" value="1"/>
</dbReference>
<name>A0ABT5MNZ8_9BURK</name>
<evidence type="ECO:0000256" key="1">
    <source>
        <dbReference type="SAM" id="MobiDB-lite"/>
    </source>
</evidence>
<keyword evidence="2" id="KW-0812">Transmembrane</keyword>
<evidence type="ECO:0000313" key="3">
    <source>
        <dbReference type="EMBL" id="MDD0816945.1"/>
    </source>
</evidence>
<comment type="caution">
    <text evidence="3">The sequence shown here is derived from an EMBL/GenBank/DDBJ whole genome shotgun (WGS) entry which is preliminary data.</text>
</comment>
<dbReference type="Proteomes" id="UP001528672">
    <property type="component" value="Unassembled WGS sequence"/>
</dbReference>
<feature type="region of interest" description="Disordered" evidence="1">
    <location>
        <begin position="198"/>
        <end position="228"/>
    </location>
</feature>
<keyword evidence="2" id="KW-1133">Transmembrane helix</keyword>
<proteinExistence type="predicted"/>
<feature type="transmembrane region" description="Helical" evidence="2">
    <location>
        <begin position="73"/>
        <end position="94"/>
    </location>
</feature>
<feature type="compositionally biased region" description="Pro residues" evidence="1">
    <location>
        <begin position="200"/>
        <end position="210"/>
    </location>
</feature>
<evidence type="ECO:0000256" key="2">
    <source>
        <dbReference type="SAM" id="Phobius"/>
    </source>
</evidence>
<evidence type="ECO:0000313" key="4">
    <source>
        <dbReference type="Proteomes" id="UP001528672"/>
    </source>
</evidence>
<organism evidence="3 4">
    <name type="scientific">Curvibacter microcysteis</name>
    <dbReference type="NCBI Taxonomy" id="3026419"/>
    <lineage>
        <taxon>Bacteria</taxon>
        <taxon>Pseudomonadati</taxon>
        <taxon>Pseudomonadota</taxon>
        <taxon>Betaproteobacteria</taxon>
        <taxon>Burkholderiales</taxon>
        <taxon>Comamonadaceae</taxon>
        <taxon>Curvibacter</taxon>
    </lineage>
</organism>
<gene>
    <name evidence="3" type="ORF">PSQ39_20100</name>
</gene>
<dbReference type="PANTHER" id="PTHR34351:SF1">
    <property type="entry name" value="SLR1927 PROTEIN"/>
    <property type="match status" value="1"/>
</dbReference>
<accession>A0ABT5MNZ8</accession>
<feature type="transmembrane region" description="Helical" evidence="2">
    <location>
        <begin position="50"/>
        <end position="67"/>
    </location>
</feature>
<keyword evidence="2" id="KW-0472">Membrane</keyword>
<protein>
    <submittedName>
        <fullName evidence="3">DUF58 domain-containing protein</fullName>
    </submittedName>
</protein>
<dbReference type="EMBL" id="JAQSIO010000011">
    <property type="protein sequence ID" value="MDD0816945.1"/>
    <property type="molecule type" value="Genomic_DNA"/>
</dbReference>
<reference evidence="3 4" key="1">
    <citation type="submission" date="2023-02" db="EMBL/GenBank/DDBJ databases">
        <title>Bacterial whole genome sequence for Curvibacter sp. HBC28.</title>
        <authorList>
            <person name="Le V."/>
            <person name="Ko S.-R."/>
            <person name="Ahn C.-Y."/>
            <person name="Oh H.-M."/>
        </authorList>
    </citation>
    <scope>NUCLEOTIDE SEQUENCE [LARGE SCALE GENOMIC DNA]</scope>
    <source>
        <strain evidence="3 4">HBC28</strain>
    </source>
</reference>
<dbReference type="RefSeq" id="WP_273929197.1">
    <property type="nucleotide sequence ID" value="NZ_JAQSIO010000011.1"/>
</dbReference>